<dbReference type="PIRSF" id="PIRSF015736">
    <property type="entry name" value="MI"/>
    <property type="match status" value="1"/>
</dbReference>
<organism evidence="1 2">
    <name type="scientific">Thalassovita taeanensis</name>
    <dbReference type="NCBI Taxonomy" id="657014"/>
    <lineage>
        <taxon>Bacteria</taxon>
        <taxon>Pseudomonadati</taxon>
        <taxon>Pseudomonadota</taxon>
        <taxon>Alphaproteobacteria</taxon>
        <taxon>Rhodobacterales</taxon>
        <taxon>Roseobacteraceae</taxon>
        <taxon>Thalassovita</taxon>
    </lineage>
</organism>
<protein>
    <submittedName>
        <fullName evidence="1">Maleate isomerase</fullName>
    </submittedName>
</protein>
<dbReference type="Pfam" id="PF17645">
    <property type="entry name" value="Amdase"/>
    <property type="match status" value="1"/>
</dbReference>
<gene>
    <name evidence="1" type="ORF">SAMN04488092_11448</name>
</gene>
<dbReference type="PANTHER" id="PTHR40267:SF1">
    <property type="entry name" value="BLR3294 PROTEIN"/>
    <property type="match status" value="1"/>
</dbReference>
<dbReference type="Proteomes" id="UP000198634">
    <property type="component" value="Unassembled WGS sequence"/>
</dbReference>
<dbReference type="RefSeq" id="WP_090270781.1">
    <property type="nucleotide sequence ID" value="NZ_FOEP01000014.1"/>
</dbReference>
<dbReference type="GO" id="GO:0016853">
    <property type="term" value="F:isomerase activity"/>
    <property type="evidence" value="ECO:0007669"/>
    <property type="project" value="UniProtKB-KW"/>
</dbReference>
<evidence type="ECO:0000313" key="1">
    <source>
        <dbReference type="EMBL" id="SEQ83004.1"/>
    </source>
</evidence>
<dbReference type="STRING" id="657014.SAMN04488092_11448"/>
<name>A0A1H9J7Z1_9RHOB</name>
<evidence type="ECO:0000313" key="2">
    <source>
        <dbReference type="Proteomes" id="UP000198634"/>
    </source>
</evidence>
<dbReference type="OrthoDB" id="9816064at2"/>
<sequence length="249" mass="26214">MKLDFKPDAGIGTRAKLGVIVLQTDETLEPELAQLLPRPGVALYHSRIPMNTEVQPDTLMKMKADLPTAAGLLPASAPFDVIGYGCTSAATVIGPDGVRDAVHSALPDVAVTDPLSALIAACDVLGTHRIGFLTPYVPEVSARMQARLEAAGNQIVTFGSFEESDDRVVARISEASILAAIENLADRGPCDAIIVSCTNLRTAGIVTQAEARIGVPVLSSNLALAWHMLHLAGIPPNAPQFGRLHARTT</sequence>
<accession>A0A1H9J7Z1</accession>
<dbReference type="Gene3D" id="3.40.50.12500">
    <property type="match status" value="1"/>
</dbReference>
<dbReference type="AlphaFoldDB" id="A0A1H9J7Z1"/>
<keyword evidence="1" id="KW-0413">Isomerase</keyword>
<reference evidence="1 2" key="1">
    <citation type="submission" date="2016-10" db="EMBL/GenBank/DDBJ databases">
        <authorList>
            <person name="de Groot N.N."/>
        </authorList>
    </citation>
    <scope>NUCLEOTIDE SEQUENCE [LARGE SCALE GENOMIC DNA]</scope>
    <source>
        <strain evidence="1 2">DSM 22007</strain>
    </source>
</reference>
<dbReference type="PANTHER" id="PTHR40267">
    <property type="entry name" value="BLR3294 PROTEIN"/>
    <property type="match status" value="1"/>
</dbReference>
<dbReference type="InterPro" id="IPR053714">
    <property type="entry name" value="Iso_Racemase_Enz_sf"/>
</dbReference>
<dbReference type="EMBL" id="FOEP01000014">
    <property type="protein sequence ID" value="SEQ83004.1"/>
    <property type="molecule type" value="Genomic_DNA"/>
</dbReference>
<dbReference type="InterPro" id="IPR026286">
    <property type="entry name" value="MaiA/AMDase"/>
</dbReference>
<keyword evidence="2" id="KW-1185">Reference proteome</keyword>
<proteinExistence type="predicted"/>